<dbReference type="AlphaFoldDB" id="A0A7C2UKL2"/>
<dbReference type="InterPro" id="IPR011335">
    <property type="entry name" value="Restrct_endonuc-II-like"/>
</dbReference>
<sequence length="230" mass="26447">MKKREKVYYLPISIENLSIYLLREGSASLKFLENLLLADEQQLLSVLRGLDGLEIDESTVRVSNRIKLALSAIERGIEPKSISKYLDWKEFEVEVARIFEEAGFIVQRNFRTNRPKRSETDVVALREDTIIAVDCKHWDPASSGKSRYNLASEAHFKRVVMMTKSDDFVSWVRRWINNKRVLIIPMLITLSTRAGGINQWGAVVPISNLSYVIQNLDVFAREVPHIVLEI</sequence>
<name>A0A7C2UKL2_9CREN</name>
<dbReference type="GO" id="GO:0009307">
    <property type="term" value="P:DNA restriction-modification system"/>
    <property type="evidence" value="ECO:0007669"/>
    <property type="project" value="InterPro"/>
</dbReference>
<dbReference type="GO" id="GO:0004519">
    <property type="term" value="F:endonuclease activity"/>
    <property type="evidence" value="ECO:0007669"/>
    <property type="project" value="InterPro"/>
</dbReference>
<evidence type="ECO:0000313" key="2">
    <source>
        <dbReference type="EMBL" id="HEU97330.1"/>
    </source>
</evidence>
<feature type="domain" description="Restriction endonuclease type IV Mrr" evidence="1">
    <location>
        <begin position="86"/>
        <end position="141"/>
    </location>
</feature>
<proteinExistence type="predicted"/>
<accession>A0A7C2UKL2</accession>
<dbReference type="GO" id="GO:0003677">
    <property type="term" value="F:DNA binding"/>
    <property type="evidence" value="ECO:0007669"/>
    <property type="project" value="InterPro"/>
</dbReference>
<reference evidence="2" key="1">
    <citation type="journal article" date="2020" name="mSystems">
        <title>Genome- and Community-Level Interaction Insights into Carbon Utilization and Element Cycling Functions of Hydrothermarchaeota in Hydrothermal Sediment.</title>
        <authorList>
            <person name="Zhou Z."/>
            <person name="Liu Y."/>
            <person name="Xu W."/>
            <person name="Pan J."/>
            <person name="Luo Z.H."/>
            <person name="Li M."/>
        </authorList>
    </citation>
    <scope>NUCLEOTIDE SEQUENCE [LARGE SCALE GENOMIC DNA]</scope>
    <source>
        <strain evidence="2">SpSt-1259</strain>
    </source>
</reference>
<dbReference type="Pfam" id="PF04471">
    <property type="entry name" value="Mrr_cat"/>
    <property type="match status" value="1"/>
</dbReference>
<dbReference type="Gene3D" id="3.40.1350.10">
    <property type="match status" value="1"/>
</dbReference>
<dbReference type="InterPro" id="IPR007560">
    <property type="entry name" value="Restrct_endonuc_IV_Mrr"/>
</dbReference>
<dbReference type="SUPFAM" id="SSF52980">
    <property type="entry name" value="Restriction endonuclease-like"/>
    <property type="match status" value="1"/>
</dbReference>
<evidence type="ECO:0000259" key="1">
    <source>
        <dbReference type="Pfam" id="PF04471"/>
    </source>
</evidence>
<organism evidence="2">
    <name type="scientific">Fervidicoccus fontis</name>
    <dbReference type="NCBI Taxonomy" id="683846"/>
    <lineage>
        <taxon>Archaea</taxon>
        <taxon>Thermoproteota</taxon>
        <taxon>Thermoprotei</taxon>
        <taxon>Fervidicoccales</taxon>
        <taxon>Fervidicoccaceae</taxon>
        <taxon>Fervidicoccus</taxon>
    </lineage>
</organism>
<gene>
    <name evidence="2" type="ORF">ENO36_00540</name>
</gene>
<dbReference type="InterPro" id="IPR011856">
    <property type="entry name" value="tRNA_endonuc-like_dom_sf"/>
</dbReference>
<protein>
    <recommendedName>
        <fullName evidence="1">Restriction endonuclease type IV Mrr domain-containing protein</fullName>
    </recommendedName>
</protein>
<comment type="caution">
    <text evidence="2">The sequence shown here is derived from an EMBL/GenBank/DDBJ whole genome shotgun (WGS) entry which is preliminary data.</text>
</comment>
<dbReference type="Proteomes" id="UP000885664">
    <property type="component" value="Unassembled WGS sequence"/>
</dbReference>
<dbReference type="EMBL" id="DSFE01000013">
    <property type="protein sequence ID" value="HEU97330.1"/>
    <property type="molecule type" value="Genomic_DNA"/>
</dbReference>